<accession>A0A915DPS4</accession>
<evidence type="ECO:0000313" key="1">
    <source>
        <dbReference type="Proteomes" id="UP000887574"/>
    </source>
</evidence>
<dbReference type="AlphaFoldDB" id="A0A915DPS4"/>
<keyword evidence="1" id="KW-1185">Reference proteome</keyword>
<protein>
    <submittedName>
        <fullName evidence="2">Uncharacterized protein</fullName>
    </submittedName>
</protein>
<dbReference type="WBParaSite" id="jg21829">
    <property type="protein sequence ID" value="jg21829"/>
    <property type="gene ID" value="jg21829"/>
</dbReference>
<reference evidence="2" key="1">
    <citation type="submission" date="2022-11" db="UniProtKB">
        <authorList>
            <consortium name="WormBaseParasite"/>
        </authorList>
    </citation>
    <scope>IDENTIFICATION</scope>
</reference>
<proteinExistence type="predicted"/>
<dbReference type="Proteomes" id="UP000887574">
    <property type="component" value="Unplaced"/>
</dbReference>
<organism evidence="1 2">
    <name type="scientific">Ditylenchus dipsaci</name>
    <dbReference type="NCBI Taxonomy" id="166011"/>
    <lineage>
        <taxon>Eukaryota</taxon>
        <taxon>Metazoa</taxon>
        <taxon>Ecdysozoa</taxon>
        <taxon>Nematoda</taxon>
        <taxon>Chromadorea</taxon>
        <taxon>Rhabditida</taxon>
        <taxon>Tylenchina</taxon>
        <taxon>Tylenchomorpha</taxon>
        <taxon>Sphaerularioidea</taxon>
        <taxon>Anguinidae</taxon>
        <taxon>Anguininae</taxon>
        <taxon>Ditylenchus</taxon>
    </lineage>
</organism>
<name>A0A915DPS4_9BILA</name>
<sequence>MSTTVTTQQLQSKTPYASQIRLRIPASKPINNTKNQVLLQQQYDQLVLQYQVLLDAMLENNNLYYSLVDRFDRLNWQFNSLADEHSKLQGVVVSLQALVEAETFSSTITADSNTNDLLAKEDIEAKSCEETGGGSKSRRYTEEEQEEEKQIKEEGTMEFVGQSAGLSVALALCPPVAPFAGFLGKKIGGKIGG</sequence>
<evidence type="ECO:0000313" key="2">
    <source>
        <dbReference type="WBParaSite" id="jg21829"/>
    </source>
</evidence>